<protein>
    <submittedName>
        <fullName evidence="2">Uncharacterized protein</fullName>
    </submittedName>
</protein>
<feature type="transmembrane region" description="Helical" evidence="1">
    <location>
        <begin position="44"/>
        <end position="71"/>
    </location>
</feature>
<keyword evidence="1" id="KW-1133">Transmembrane helix</keyword>
<accession>A0A6C0AJ68</accession>
<name>A0A6C0AJ68_9ZZZZ</name>
<reference evidence="2" key="1">
    <citation type="journal article" date="2020" name="Nature">
        <title>Giant virus diversity and host interactions through global metagenomics.</title>
        <authorList>
            <person name="Schulz F."/>
            <person name="Roux S."/>
            <person name="Paez-Espino D."/>
            <person name="Jungbluth S."/>
            <person name="Walsh D.A."/>
            <person name="Denef V.J."/>
            <person name="McMahon K.D."/>
            <person name="Konstantinidis K.T."/>
            <person name="Eloe-Fadrosh E.A."/>
            <person name="Kyrpides N.C."/>
            <person name="Woyke T."/>
        </authorList>
    </citation>
    <scope>NUCLEOTIDE SEQUENCE</scope>
    <source>
        <strain evidence="2">GVMAG-S-1035237-23</strain>
    </source>
</reference>
<proteinExistence type="predicted"/>
<dbReference type="EMBL" id="MN740642">
    <property type="protein sequence ID" value="QHS79375.1"/>
    <property type="molecule type" value="Genomic_DNA"/>
</dbReference>
<dbReference type="AlphaFoldDB" id="A0A6C0AJ68"/>
<evidence type="ECO:0000313" key="2">
    <source>
        <dbReference type="EMBL" id="QHS79375.1"/>
    </source>
</evidence>
<organism evidence="2">
    <name type="scientific">viral metagenome</name>
    <dbReference type="NCBI Taxonomy" id="1070528"/>
    <lineage>
        <taxon>unclassified sequences</taxon>
        <taxon>metagenomes</taxon>
        <taxon>organismal metagenomes</taxon>
    </lineage>
</organism>
<keyword evidence="1" id="KW-0812">Transmembrane</keyword>
<sequence length="143" mass="15788">MERDSTVALLVLGLVLVVVAVKKFSVVLLEILLKLTRPGATILLLLVILGLFYKNFFYTALATSVLSVYLLKDVWTTYTYSDQRRLNSEIALDQARFDPSESIDIQFGNGTAKHDAPALYGQPSSTSLLVFPPSEELLKSMCG</sequence>
<keyword evidence="1" id="KW-0472">Membrane</keyword>
<evidence type="ECO:0000256" key="1">
    <source>
        <dbReference type="SAM" id="Phobius"/>
    </source>
</evidence>